<proteinExistence type="predicted"/>
<keyword evidence="3" id="KW-1185">Reference proteome</keyword>
<dbReference type="STRING" id="106634.TVD_03475"/>
<dbReference type="PANTHER" id="PTHR33271">
    <property type="entry name" value="OS04G0445200 PROTEIN"/>
    <property type="match status" value="1"/>
</dbReference>
<sequence>MSIEVIHRPDHDHLERLGVFDWPVWEKEVSTFPWHYDEREVCYILEGQVTVTPDGGEPVTVGEGDLVTFPEGMDCTWEIHRDIRKHYRFG</sequence>
<dbReference type="InterPro" id="IPR011051">
    <property type="entry name" value="RmlC_Cupin_sf"/>
</dbReference>
<evidence type="ECO:0000313" key="2">
    <source>
        <dbReference type="EMBL" id="AKJ94485.1"/>
    </source>
</evidence>
<dbReference type="SUPFAM" id="SSF51182">
    <property type="entry name" value="RmlC-like cupins"/>
    <property type="match status" value="1"/>
</dbReference>
<dbReference type="PANTHER" id="PTHR33271:SF22">
    <property type="entry name" value="OS04G0445200 PROTEIN"/>
    <property type="match status" value="1"/>
</dbReference>
<reference evidence="2 3" key="1">
    <citation type="submission" date="2015-04" db="EMBL/GenBank/DDBJ databases">
        <title>Complete Sequence for the Genome of the Thioalkalivibrio versutus D301.</title>
        <authorList>
            <person name="Mu T."/>
            <person name="Zhou J."/>
            <person name="Xu X."/>
        </authorList>
    </citation>
    <scope>NUCLEOTIDE SEQUENCE [LARGE SCALE GENOMIC DNA]</scope>
    <source>
        <strain evidence="2 3">D301</strain>
    </source>
</reference>
<dbReference type="RefSeq" id="WP_019562662.1">
    <property type="nucleotide sequence ID" value="NZ_CP011367.1"/>
</dbReference>
<dbReference type="KEGG" id="tvr:TVD_03475"/>
<evidence type="ECO:0000313" key="3">
    <source>
        <dbReference type="Proteomes" id="UP000064201"/>
    </source>
</evidence>
<protein>
    <submittedName>
        <fullName evidence="2">Cupin</fullName>
    </submittedName>
</protein>
<dbReference type="Proteomes" id="UP000064201">
    <property type="component" value="Chromosome"/>
</dbReference>
<dbReference type="InterPro" id="IPR008579">
    <property type="entry name" value="UGlyAH_Cupin_dom"/>
</dbReference>
<dbReference type="OrthoDB" id="9799053at2"/>
<dbReference type="CDD" id="cd02227">
    <property type="entry name" value="cupin_TM1112-like"/>
    <property type="match status" value="1"/>
</dbReference>
<name>A0A0G3FZR1_9GAMM</name>
<evidence type="ECO:0000259" key="1">
    <source>
        <dbReference type="Pfam" id="PF05899"/>
    </source>
</evidence>
<dbReference type="Gene3D" id="2.60.120.10">
    <property type="entry name" value="Jelly Rolls"/>
    <property type="match status" value="1"/>
</dbReference>
<gene>
    <name evidence="2" type="ORF">TVD_03475</name>
</gene>
<feature type="domain" description="(S)-ureidoglycine aminohydrolase cupin" evidence="1">
    <location>
        <begin position="15"/>
        <end position="87"/>
    </location>
</feature>
<accession>A0A0G3FZR1</accession>
<dbReference type="InterPro" id="IPR014710">
    <property type="entry name" value="RmlC-like_jellyroll"/>
</dbReference>
<dbReference type="PATRIC" id="fig|106634.4.peg.708"/>
<organism evidence="2 3">
    <name type="scientific">Thioalkalivibrio versutus</name>
    <dbReference type="NCBI Taxonomy" id="106634"/>
    <lineage>
        <taxon>Bacteria</taxon>
        <taxon>Pseudomonadati</taxon>
        <taxon>Pseudomonadota</taxon>
        <taxon>Gammaproteobacteria</taxon>
        <taxon>Chromatiales</taxon>
        <taxon>Ectothiorhodospiraceae</taxon>
        <taxon>Thioalkalivibrio</taxon>
    </lineage>
</organism>
<dbReference type="Pfam" id="PF05899">
    <property type="entry name" value="Cupin_3"/>
    <property type="match status" value="1"/>
</dbReference>
<dbReference type="AlphaFoldDB" id="A0A0G3FZR1"/>
<dbReference type="EMBL" id="CP011367">
    <property type="protein sequence ID" value="AKJ94485.1"/>
    <property type="molecule type" value="Genomic_DNA"/>
</dbReference>